<evidence type="ECO:0000313" key="1">
    <source>
        <dbReference type="EMBL" id="CCI18963.1"/>
    </source>
</evidence>
<evidence type="ECO:0000313" key="2">
    <source>
        <dbReference type="Proteomes" id="UP000003613"/>
    </source>
</evidence>
<dbReference type="HOGENOM" id="CLU_2569951_0_0_3"/>
<accession>I4HA89</accession>
<comment type="caution">
    <text evidence="1">The sequence shown here is derived from an EMBL/GenBank/DDBJ whole genome shotgun (WGS) entry which is preliminary data.</text>
</comment>
<sequence length="81" mass="9163">MVCYGAWLRSVCLVCHHTTKFWLGMQVRLTIQCRRDGPDGLQPDLKRYAPEPEQAAACHTEGTFANAGRIAWKTLIHFTST</sequence>
<gene>
    <name evidence="1" type="ORF">MICAF_4510001</name>
</gene>
<dbReference type="EMBL" id="CAIM01000392">
    <property type="protein sequence ID" value="CCI18963.1"/>
    <property type="molecule type" value="Genomic_DNA"/>
</dbReference>
<dbReference type="Proteomes" id="UP000003613">
    <property type="component" value="Unassembled WGS sequence"/>
</dbReference>
<name>I4HA89_MICAE</name>
<protein>
    <submittedName>
        <fullName evidence="1">Uncharacterized protein</fullName>
    </submittedName>
</protein>
<proteinExistence type="predicted"/>
<dbReference type="AlphaFoldDB" id="I4HA89"/>
<reference evidence="1 2" key="1">
    <citation type="submission" date="2012-04" db="EMBL/GenBank/DDBJ databases">
        <authorList>
            <person name="Genoscope - CEA"/>
        </authorList>
    </citation>
    <scope>NUCLEOTIDE SEQUENCE [LARGE SCALE GENOMIC DNA]</scope>
    <source>
        <strain evidence="1 2">9807</strain>
    </source>
</reference>
<organism evidence="1 2">
    <name type="scientific">Microcystis aeruginosa PCC 9807</name>
    <dbReference type="NCBI Taxonomy" id="1160283"/>
    <lineage>
        <taxon>Bacteria</taxon>
        <taxon>Bacillati</taxon>
        <taxon>Cyanobacteriota</taxon>
        <taxon>Cyanophyceae</taxon>
        <taxon>Oscillatoriophycideae</taxon>
        <taxon>Chroococcales</taxon>
        <taxon>Microcystaceae</taxon>
        <taxon>Microcystis</taxon>
    </lineage>
</organism>